<organism evidence="10 11">
    <name type="scientific">Streptomyces paromomycinus</name>
    <name type="common">Streptomyces rimosus subsp. paromomycinus</name>
    <dbReference type="NCBI Taxonomy" id="92743"/>
    <lineage>
        <taxon>Bacteria</taxon>
        <taxon>Bacillati</taxon>
        <taxon>Actinomycetota</taxon>
        <taxon>Actinomycetes</taxon>
        <taxon>Kitasatosporales</taxon>
        <taxon>Streptomycetaceae</taxon>
        <taxon>Streptomyces</taxon>
    </lineage>
</organism>
<dbReference type="PROSITE" id="PS50850">
    <property type="entry name" value="MFS"/>
    <property type="match status" value="1"/>
</dbReference>
<evidence type="ECO:0000259" key="9">
    <source>
        <dbReference type="PROSITE" id="PS50850"/>
    </source>
</evidence>
<feature type="transmembrane region" description="Helical" evidence="8">
    <location>
        <begin position="100"/>
        <end position="121"/>
    </location>
</feature>
<keyword evidence="3" id="KW-1003">Cell membrane</keyword>
<feature type="transmembrane region" description="Helical" evidence="8">
    <location>
        <begin position="367"/>
        <end position="389"/>
    </location>
</feature>
<feature type="transmembrane region" description="Helical" evidence="8">
    <location>
        <begin position="243"/>
        <end position="264"/>
    </location>
</feature>
<dbReference type="EMBL" id="BHZD01000001">
    <property type="protein sequence ID" value="GCD44529.1"/>
    <property type="molecule type" value="Genomic_DNA"/>
</dbReference>
<evidence type="ECO:0000256" key="2">
    <source>
        <dbReference type="ARBA" id="ARBA00022448"/>
    </source>
</evidence>
<feature type="region of interest" description="Disordered" evidence="7">
    <location>
        <begin position="1"/>
        <end position="26"/>
    </location>
</feature>
<evidence type="ECO:0000256" key="3">
    <source>
        <dbReference type="ARBA" id="ARBA00022475"/>
    </source>
</evidence>
<evidence type="ECO:0000256" key="6">
    <source>
        <dbReference type="ARBA" id="ARBA00023136"/>
    </source>
</evidence>
<feature type="transmembrane region" description="Helical" evidence="8">
    <location>
        <begin position="192"/>
        <end position="212"/>
    </location>
</feature>
<dbReference type="GO" id="GO:0005886">
    <property type="term" value="C:plasma membrane"/>
    <property type="evidence" value="ECO:0007669"/>
    <property type="project" value="UniProtKB-SubCell"/>
</dbReference>
<feature type="transmembrane region" description="Helical" evidence="8">
    <location>
        <begin position="309"/>
        <end position="327"/>
    </location>
</feature>
<evidence type="ECO:0000256" key="8">
    <source>
        <dbReference type="SAM" id="Phobius"/>
    </source>
</evidence>
<feature type="domain" description="Major facilitator superfamily (MFS) profile" evidence="9">
    <location>
        <begin position="34"/>
        <end position="421"/>
    </location>
</feature>
<protein>
    <submittedName>
        <fullName evidence="10">MFS transporter</fullName>
    </submittedName>
</protein>
<dbReference type="PANTHER" id="PTHR23513">
    <property type="entry name" value="INTEGRAL MEMBRANE EFFLUX PROTEIN-RELATED"/>
    <property type="match status" value="1"/>
</dbReference>
<feature type="transmembrane region" description="Helical" evidence="8">
    <location>
        <begin position="395"/>
        <end position="414"/>
    </location>
</feature>
<dbReference type="AlphaFoldDB" id="A0A401W5F5"/>
<dbReference type="InterPro" id="IPR010290">
    <property type="entry name" value="TM_effector"/>
</dbReference>
<keyword evidence="6 8" id="KW-0472">Membrane</keyword>
<gene>
    <name evidence="10" type="ORF">GKJPGBOP_04229</name>
</gene>
<dbReference type="InterPro" id="IPR036259">
    <property type="entry name" value="MFS_trans_sf"/>
</dbReference>
<dbReference type="GO" id="GO:0022857">
    <property type="term" value="F:transmembrane transporter activity"/>
    <property type="evidence" value="ECO:0007669"/>
    <property type="project" value="InterPro"/>
</dbReference>
<feature type="transmembrane region" description="Helical" evidence="8">
    <location>
        <begin position="276"/>
        <end position="297"/>
    </location>
</feature>
<keyword evidence="11" id="KW-1185">Reference proteome</keyword>
<dbReference type="InterPro" id="IPR020846">
    <property type="entry name" value="MFS_dom"/>
</dbReference>
<evidence type="ECO:0000256" key="4">
    <source>
        <dbReference type="ARBA" id="ARBA00022692"/>
    </source>
</evidence>
<reference evidence="10 11" key="1">
    <citation type="submission" date="2018-11" db="EMBL/GenBank/DDBJ databases">
        <title>Whole genome sequence of Streptomyces paromomycinus NBRC 15454(T).</title>
        <authorList>
            <person name="Komaki H."/>
            <person name="Tamura T."/>
        </authorList>
    </citation>
    <scope>NUCLEOTIDE SEQUENCE [LARGE SCALE GENOMIC DNA]</scope>
    <source>
        <strain evidence="10 11">NBRC 15454</strain>
    </source>
</reference>
<feature type="transmembrane region" description="Helical" evidence="8">
    <location>
        <begin position="71"/>
        <end position="91"/>
    </location>
</feature>
<dbReference type="Gene3D" id="1.20.1250.20">
    <property type="entry name" value="MFS general substrate transporter like domains"/>
    <property type="match status" value="1"/>
</dbReference>
<dbReference type="PANTHER" id="PTHR23513:SF11">
    <property type="entry name" value="STAPHYLOFERRIN A TRANSPORTER"/>
    <property type="match status" value="1"/>
</dbReference>
<keyword evidence="5 8" id="KW-1133">Transmembrane helix</keyword>
<dbReference type="RefSeq" id="WP_246177460.1">
    <property type="nucleotide sequence ID" value="NZ_BHZD01000001.1"/>
</dbReference>
<evidence type="ECO:0000256" key="5">
    <source>
        <dbReference type="ARBA" id="ARBA00022989"/>
    </source>
</evidence>
<evidence type="ECO:0000313" key="11">
    <source>
        <dbReference type="Proteomes" id="UP000286746"/>
    </source>
</evidence>
<feature type="transmembrane region" description="Helical" evidence="8">
    <location>
        <begin position="37"/>
        <end position="59"/>
    </location>
</feature>
<comment type="caution">
    <text evidence="10">The sequence shown here is derived from an EMBL/GenBank/DDBJ whole genome shotgun (WGS) entry which is preliminary data.</text>
</comment>
<evidence type="ECO:0000313" key="10">
    <source>
        <dbReference type="EMBL" id="GCD44529.1"/>
    </source>
</evidence>
<accession>A0A401W5F5</accession>
<keyword evidence="4 8" id="KW-0812">Transmembrane</keyword>
<dbReference type="CDD" id="cd06173">
    <property type="entry name" value="MFS_MefA_like"/>
    <property type="match status" value="1"/>
</dbReference>
<evidence type="ECO:0000256" key="7">
    <source>
        <dbReference type="SAM" id="MobiDB-lite"/>
    </source>
</evidence>
<sequence>MNQPPTLDEPPPDEAPPEAARPEPSAWAPMRRRMFRALWIAQLAANMGTWMQTVGAQWLMGDLGGGPLEVALVQTATTLPVFALVVPAGALGDILDQRRLLLGGQLLMFIGAAGLAAVTAGDQATPTLLLLLTAVMGVGEAFCISSFQSIQPELVTKDEIPQAALLNSANGNVARAAGPALGGILISAAGPAATFGINALSFLGVMVVLYAWRRPATHRPLGSEHVRGAIRAGARYVRRAPEFGAVLGRSGLFMLFAGGLWALLPAIARGPLGMSAGGYGLLLGCVGVGAVAGALALPAVRPRTTTNGLVTVAMMLYAATMAVIGLVTSSLVAAVALIISGLAWVAVLSTLSASAQILLPVWARTRALAYYQLVFMGGQAVGGVGWGLVADWFGVQSAFVIAGIGLALTTVVGMRTMPMPAGHIDMEHVQHWPETESMQTPGRNIGPVMVIVEWRVDRPDAEAFIRAMRPVGQARRRTGATMWGLYEDMDDPTLFLETFTVVSEREHLRQHLERGTKEDQELELRARGLTRPGSAPRVRHLIWAYALDRDEELTAHEH</sequence>
<comment type="subcellular location">
    <subcellularLocation>
        <location evidence="1">Cell membrane</location>
        <topology evidence="1">Multi-pass membrane protein</topology>
    </subcellularLocation>
</comment>
<dbReference type="Pfam" id="PF05977">
    <property type="entry name" value="MFS_3"/>
    <property type="match status" value="1"/>
</dbReference>
<keyword evidence="2" id="KW-0813">Transport</keyword>
<evidence type="ECO:0000256" key="1">
    <source>
        <dbReference type="ARBA" id="ARBA00004651"/>
    </source>
</evidence>
<dbReference type="SUPFAM" id="SSF103473">
    <property type="entry name" value="MFS general substrate transporter"/>
    <property type="match status" value="1"/>
</dbReference>
<feature type="transmembrane region" description="Helical" evidence="8">
    <location>
        <begin position="333"/>
        <end position="355"/>
    </location>
</feature>
<proteinExistence type="predicted"/>
<name>A0A401W5F5_STREY</name>
<dbReference type="Proteomes" id="UP000286746">
    <property type="component" value="Unassembled WGS sequence"/>
</dbReference>